<feature type="signal peptide" evidence="1">
    <location>
        <begin position="1"/>
        <end position="24"/>
    </location>
</feature>
<evidence type="ECO:0000256" key="1">
    <source>
        <dbReference type="SAM" id="SignalP"/>
    </source>
</evidence>
<dbReference type="CDD" id="cd15482">
    <property type="entry name" value="Sialidase_non-viral"/>
    <property type="match status" value="1"/>
</dbReference>
<dbReference type="PANTHER" id="PTHR43739:SF5">
    <property type="entry name" value="EXO-ALPHA-SIALIDASE"/>
    <property type="match status" value="1"/>
</dbReference>
<dbReference type="Gene3D" id="2.130.10.10">
    <property type="entry name" value="YVTN repeat-like/Quinoprotein amine dehydrogenase"/>
    <property type="match status" value="2"/>
</dbReference>
<name>A0A1M4Y7B0_9BACT</name>
<dbReference type="InterPro" id="IPR028203">
    <property type="entry name" value="PSII_CF48-like_dom"/>
</dbReference>
<feature type="chain" id="PRO_5012386546" description="Photosynthesis system II assembly factor Ycf48/Hcf136-like domain-containing protein" evidence="1">
    <location>
        <begin position="25"/>
        <end position="342"/>
    </location>
</feature>
<keyword evidence="1" id="KW-0732">Signal</keyword>
<evidence type="ECO:0000313" key="4">
    <source>
        <dbReference type="Proteomes" id="UP000184048"/>
    </source>
</evidence>
<sequence length="342" mass="36095">MLKTSFLCLAFISISATLVFCSNADSSSVNTENTESALITENLGTQWTPVALNDKDETVSAFVTTKKGRLVAGTSAGPYISDDKGNTWKPANINPDDKAAVFSLAMDASGTIYAGLSRYGVLVSEDNGDSWKLYSEGLNKGGPRSSYAMLAAGNNILKGTMESGVYLSDNKGKSWQPSNNGIPLDLITSKMVSVSQLVQNDKTVYALTDLGVRYSTDKGKTWNKPAHNGIVRLGYMQSLAVSKNNLFTGIGTAQKGVFLSTDNGNNWKAAGLEGKAVTALFAAANGVLYAGAEGEIFRSADNGKSWTAIGTGLPKKPVYAIALAPDGKLLAGINRTGIYLLK</sequence>
<dbReference type="AlphaFoldDB" id="A0A1M4Y7B0"/>
<dbReference type="STRING" id="1121884.SAMN02745131_01620"/>
<evidence type="ECO:0000313" key="3">
    <source>
        <dbReference type="EMBL" id="SHF01473.1"/>
    </source>
</evidence>
<feature type="domain" description="Photosynthesis system II assembly factor Ycf48/Hcf136-like" evidence="2">
    <location>
        <begin position="45"/>
        <end position="307"/>
    </location>
</feature>
<dbReference type="InterPro" id="IPR052025">
    <property type="entry name" value="Xyloglucanase_GH74"/>
</dbReference>
<dbReference type="Proteomes" id="UP000184048">
    <property type="component" value="Unassembled WGS sequence"/>
</dbReference>
<dbReference type="SUPFAM" id="SSF110296">
    <property type="entry name" value="Oligoxyloglucan reducing end-specific cellobiohydrolase"/>
    <property type="match status" value="1"/>
</dbReference>
<accession>A0A1M4Y7B0</accession>
<proteinExistence type="predicted"/>
<evidence type="ECO:0000259" key="2">
    <source>
        <dbReference type="Pfam" id="PF14870"/>
    </source>
</evidence>
<dbReference type="GO" id="GO:0010411">
    <property type="term" value="P:xyloglucan metabolic process"/>
    <property type="evidence" value="ECO:0007669"/>
    <property type="project" value="TreeGrafter"/>
</dbReference>
<dbReference type="Pfam" id="PF14870">
    <property type="entry name" value="PSII_BNR"/>
    <property type="match status" value="1"/>
</dbReference>
<reference evidence="3 4" key="1">
    <citation type="submission" date="2016-11" db="EMBL/GenBank/DDBJ databases">
        <authorList>
            <person name="Jaros S."/>
            <person name="Januszkiewicz K."/>
            <person name="Wedrychowicz H."/>
        </authorList>
    </citation>
    <scope>NUCLEOTIDE SEQUENCE [LARGE SCALE GENOMIC DNA]</scope>
    <source>
        <strain evidence="3 4">DSM 18119</strain>
    </source>
</reference>
<dbReference type="RefSeq" id="WP_072834823.1">
    <property type="nucleotide sequence ID" value="NZ_FQUU01000005.1"/>
</dbReference>
<protein>
    <recommendedName>
        <fullName evidence="2">Photosynthesis system II assembly factor Ycf48/Hcf136-like domain-containing protein</fullName>
    </recommendedName>
</protein>
<organism evidence="3 4">
    <name type="scientific">Flavisolibacter ginsengisoli DSM 18119</name>
    <dbReference type="NCBI Taxonomy" id="1121884"/>
    <lineage>
        <taxon>Bacteria</taxon>
        <taxon>Pseudomonadati</taxon>
        <taxon>Bacteroidota</taxon>
        <taxon>Chitinophagia</taxon>
        <taxon>Chitinophagales</taxon>
        <taxon>Chitinophagaceae</taxon>
        <taxon>Flavisolibacter</taxon>
    </lineage>
</organism>
<gene>
    <name evidence="3" type="ORF">SAMN02745131_01620</name>
</gene>
<keyword evidence="4" id="KW-1185">Reference proteome</keyword>
<dbReference type="OrthoDB" id="9757809at2"/>
<dbReference type="InterPro" id="IPR015943">
    <property type="entry name" value="WD40/YVTN_repeat-like_dom_sf"/>
</dbReference>
<dbReference type="PANTHER" id="PTHR43739">
    <property type="entry name" value="XYLOGLUCANASE (EUROFUNG)"/>
    <property type="match status" value="1"/>
</dbReference>
<dbReference type="EMBL" id="FQUU01000005">
    <property type="protein sequence ID" value="SHF01473.1"/>
    <property type="molecule type" value="Genomic_DNA"/>
</dbReference>